<evidence type="ECO:0000313" key="3">
    <source>
        <dbReference type="Proteomes" id="UP000050384"/>
    </source>
</evidence>
<protein>
    <submittedName>
        <fullName evidence="2">D-ribose pyranase</fullName>
    </submittedName>
</protein>
<dbReference type="Pfam" id="PF00364">
    <property type="entry name" value="Biotin_lipoyl"/>
    <property type="match status" value="1"/>
</dbReference>
<feature type="domain" description="Lipoyl-binding" evidence="1">
    <location>
        <begin position="1"/>
        <end position="33"/>
    </location>
</feature>
<dbReference type="EMBL" id="LJRI01000806">
    <property type="protein sequence ID" value="KPY89276.1"/>
    <property type="molecule type" value="Genomic_DNA"/>
</dbReference>
<reference evidence="2 3" key="1">
    <citation type="submission" date="2015-09" db="EMBL/GenBank/DDBJ databases">
        <title>Genome announcement of multiple Pseudomonas syringae strains.</title>
        <authorList>
            <person name="Thakur S."/>
            <person name="Wang P.W."/>
            <person name="Gong Y."/>
            <person name="Weir B.S."/>
            <person name="Guttman D.S."/>
        </authorList>
    </citation>
    <scope>NUCLEOTIDE SEQUENCE [LARGE SCALE GENOMIC DNA]</scope>
    <source>
        <strain evidence="2 3">ICMP16929</strain>
    </source>
</reference>
<sequence>MFHPVKAEIAGVVTDILVTNGEEVQAGQALFTLG</sequence>
<gene>
    <name evidence="2" type="ORF">ALO94_201074</name>
</gene>
<organism evidence="2 3">
    <name type="scientific">Pseudomonas syringae pv. spinaceae</name>
    <dbReference type="NCBI Taxonomy" id="264459"/>
    <lineage>
        <taxon>Bacteria</taxon>
        <taxon>Pseudomonadati</taxon>
        <taxon>Pseudomonadota</taxon>
        <taxon>Gammaproteobacteria</taxon>
        <taxon>Pseudomonadales</taxon>
        <taxon>Pseudomonadaceae</taxon>
        <taxon>Pseudomonas</taxon>
        <taxon>Pseudomonas syringae</taxon>
    </lineage>
</organism>
<dbReference type="Proteomes" id="UP000050384">
    <property type="component" value="Unassembled WGS sequence"/>
</dbReference>
<dbReference type="PATRIC" id="fig|264459.3.peg.6410"/>
<name>A0A0Q0BHP1_PSESX</name>
<proteinExistence type="predicted"/>
<dbReference type="Gene3D" id="2.40.50.100">
    <property type="match status" value="1"/>
</dbReference>
<dbReference type="SUPFAM" id="SSF51230">
    <property type="entry name" value="Single hybrid motif"/>
    <property type="match status" value="1"/>
</dbReference>
<dbReference type="InterPro" id="IPR000089">
    <property type="entry name" value="Biotin_lipoyl"/>
</dbReference>
<comment type="caution">
    <text evidence="2">The sequence shown here is derived from an EMBL/GenBank/DDBJ whole genome shotgun (WGS) entry which is preliminary data.</text>
</comment>
<evidence type="ECO:0000313" key="2">
    <source>
        <dbReference type="EMBL" id="KPY89276.1"/>
    </source>
</evidence>
<evidence type="ECO:0000259" key="1">
    <source>
        <dbReference type="Pfam" id="PF00364"/>
    </source>
</evidence>
<dbReference type="InterPro" id="IPR011053">
    <property type="entry name" value="Single_hybrid_motif"/>
</dbReference>
<dbReference type="AlphaFoldDB" id="A0A0Q0BHP1"/>
<accession>A0A0Q0BHP1</accession>